<organism evidence="1 2">
    <name type="scientific">Brachionus plicatilis</name>
    <name type="common">Marine rotifer</name>
    <name type="synonym">Brachionus muelleri</name>
    <dbReference type="NCBI Taxonomy" id="10195"/>
    <lineage>
        <taxon>Eukaryota</taxon>
        <taxon>Metazoa</taxon>
        <taxon>Spiralia</taxon>
        <taxon>Gnathifera</taxon>
        <taxon>Rotifera</taxon>
        <taxon>Eurotatoria</taxon>
        <taxon>Monogononta</taxon>
        <taxon>Pseudotrocha</taxon>
        <taxon>Ploima</taxon>
        <taxon>Brachionidae</taxon>
        <taxon>Brachionus</taxon>
    </lineage>
</organism>
<accession>A0A3M7Q8S0</accession>
<dbReference type="Proteomes" id="UP000276133">
    <property type="component" value="Unassembled WGS sequence"/>
</dbReference>
<dbReference type="EMBL" id="REGN01006925">
    <property type="protein sequence ID" value="RNA07847.1"/>
    <property type="molecule type" value="Genomic_DNA"/>
</dbReference>
<comment type="caution">
    <text evidence="1">The sequence shown here is derived from an EMBL/GenBank/DDBJ whole genome shotgun (WGS) entry which is preliminary data.</text>
</comment>
<dbReference type="AlphaFoldDB" id="A0A3M7Q8S0"/>
<gene>
    <name evidence="1" type="ORF">BpHYR1_015765</name>
</gene>
<evidence type="ECO:0000313" key="2">
    <source>
        <dbReference type="Proteomes" id="UP000276133"/>
    </source>
</evidence>
<proteinExistence type="predicted"/>
<sequence>MVSFDGKDVISSVDCDSATGRVTAVFAEEGAFGKDGLCLARGVEQDTLYEYLLRGSVDLVEVPPTDTPVELLARFGSIFDRPPSYCFTLLQCVV</sequence>
<keyword evidence="2" id="KW-1185">Reference proteome</keyword>
<protein>
    <submittedName>
        <fullName evidence="1">Uncharacterized protein</fullName>
    </submittedName>
</protein>
<reference evidence="1 2" key="1">
    <citation type="journal article" date="2018" name="Sci. Rep.">
        <title>Genomic signatures of local adaptation to the degree of environmental predictability in rotifers.</title>
        <authorList>
            <person name="Franch-Gras L."/>
            <person name="Hahn C."/>
            <person name="Garcia-Roger E.M."/>
            <person name="Carmona M.J."/>
            <person name="Serra M."/>
            <person name="Gomez A."/>
        </authorList>
    </citation>
    <scope>NUCLEOTIDE SEQUENCE [LARGE SCALE GENOMIC DNA]</scope>
    <source>
        <strain evidence="1">HYR1</strain>
    </source>
</reference>
<name>A0A3M7Q8S0_BRAPC</name>
<evidence type="ECO:0000313" key="1">
    <source>
        <dbReference type="EMBL" id="RNA07847.1"/>
    </source>
</evidence>